<dbReference type="HAMAP" id="MF_00151">
    <property type="entry name" value="PPAT_bact"/>
    <property type="match status" value="1"/>
</dbReference>
<keyword evidence="3 9" id="KW-0548">Nucleotidyltransferase</keyword>
<dbReference type="Proteomes" id="UP000306420">
    <property type="component" value="Unassembled WGS sequence"/>
</dbReference>
<dbReference type="PANTHER" id="PTHR21342">
    <property type="entry name" value="PHOSPHOPANTETHEINE ADENYLYLTRANSFERASE"/>
    <property type="match status" value="1"/>
</dbReference>
<proteinExistence type="inferred from homology"/>
<reference evidence="12 13" key="1">
    <citation type="submission" date="2019-05" db="EMBL/GenBank/DDBJ databases">
        <title>The metagenome of a microbial culture collection derived from dairy environment covers the genomic content of the human microbiome.</title>
        <authorList>
            <person name="Roder T."/>
            <person name="Wuthrich D."/>
            <person name="Sattari Z."/>
            <person name="Von Ah U."/>
            <person name="Bar C."/>
            <person name="Ronchi F."/>
            <person name="Macpherson A.J."/>
            <person name="Ganal-Vonarburg S.C."/>
            <person name="Bruggmann R."/>
            <person name="Vergeres G."/>
        </authorList>
    </citation>
    <scope>NUCLEOTIDE SEQUENCE [LARGE SCALE GENOMIC DNA]</scope>
    <source>
        <strain evidence="12 13">FAM 24227</strain>
    </source>
</reference>
<comment type="catalytic activity">
    <reaction evidence="8 9">
        <text>(R)-4'-phosphopantetheine + ATP + H(+) = 3'-dephospho-CoA + diphosphate</text>
        <dbReference type="Rhea" id="RHEA:19801"/>
        <dbReference type="ChEBI" id="CHEBI:15378"/>
        <dbReference type="ChEBI" id="CHEBI:30616"/>
        <dbReference type="ChEBI" id="CHEBI:33019"/>
        <dbReference type="ChEBI" id="CHEBI:57328"/>
        <dbReference type="ChEBI" id="CHEBI:61723"/>
        <dbReference type="EC" id="2.7.7.3"/>
    </reaction>
</comment>
<feature type="binding site" evidence="9">
    <location>
        <position position="28"/>
    </location>
    <ligand>
        <name>substrate</name>
    </ligand>
</feature>
<keyword evidence="6 9" id="KW-0460">Magnesium</keyword>
<dbReference type="InterPro" id="IPR004821">
    <property type="entry name" value="Cyt_trans-like"/>
</dbReference>
<comment type="subunit">
    <text evidence="9">Homohexamer.</text>
</comment>
<dbReference type="InterPro" id="IPR001980">
    <property type="entry name" value="PPAT"/>
</dbReference>
<feature type="binding site" evidence="9">
    <location>
        <position position="36"/>
    </location>
    <ligand>
        <name>ATP</name>
        <dbReference type="ChEBI" id="CHEBI:30616"/>
    </ligand>
</feature>
<keyword evidence="4 9" id="KW-0547">Nucleotide-binding</keyword>
<dbReference type="PRINTS" id="PR01020">
    <property type="entry name" value="LPSBIOSNTHSS"/>
</dbReference>
<protein>
    <recommendedName>
        <fullName evidence="9">Phosphopantetheine adenylyltransferase</fullName>
        <ecNumber evidence="9">2.7.7.3</ecNumber>
    </recommendedName>
    <alternativeName>
        <fullName evidence="9">Dephospho-CoA pyrophosphorylase</fullName>
    </alternativeName>
    <alternativeName>
        <fullName evidence="9">Pantetheine-phosphate adenylyltransferase</fullName>
        <shortName evidence="9">PPAT</shortName>
    </alternativeName>
</protein>
<dbReference type="OrthoDB" id="9806661at2"/>
<feature type="binding site" evidence="9">
    <location>
        <begin position="108"/>
        <end position="110"/>
    </location>
    <ligand>
        <name>ATP</name>
        <dbReference type="ChEBI" id="CHEBI:30616"/>
    </ligand>
</feature>
<evidence type="ECO:0000256" key="4">
    <source>
        <dbReference type="ARBA" id="ARBA00022741"/>
    </source>
</evidence>
<feature type="binding site" evidence="9">
    <location>
        <position position="93"/>
    </location>
    <ligand>
        <name>substrate</name>
    </ligand>
</feature>
<keyword evidence="14" id="KW-1185">Reference proteome</keyword>
<comment type="subcellular location">
    <subcellularLocation>
        <location evidence="9">Cytoplasm</location>
    </subcellularLocation>
</comment>
<feature type="binding site" evidence="9">
    <location>
        <position position="118"/>
    </location>
    <ligand>
        <name>ATP</name>
        <dbReference type="ChEBI" id="CHEBI:30616"/>
    </ligand>
</feature>
<dbReference type="EMBL" id="VBSP01000008">
    <property type="protein sequence ID" value="TLQ48742.1"/>
    <property type="molecule type" value="Genomic_DNA"/>
</dbReference>
<evidence type="ECO:0000256" key="5">
    <source>
        <dbReference type="ARBA" id="ARBA00022840"/>
    </source>
</evidence>
<evidence type="ECO:0000256" key="3">
    <source>
        <dbReference type="ARBA" id="ARBA00022695"/>
    </source>
</evidence>
<dbReference type="EC" id="2.7.7.3" evidence="9"/>
<evidence type="ECO:0000256" key="7">
    <source>
        <dbReference type="ARBA" id="ARBA00022993"/>
    </source>
</evidence>
<evidence type="ECO:0000256" key="6">
    <source>
        <dbReference type="ARBA" id="ARBA00022842"/>
    </source>
</evidence>
<comment type="cofactor">
    <cofactor evidence="9">
        <name>Mg(2+)</name>
        <dbReference type="ChEBI" id="CHEBI:18420"/>
    </cofactor>
</comment>
<sequence>MVQPAFIFTKVRRIVLSNKPKIGIFAGTFDPLTKGHLNLIERSSKLFDEVIVVIAINTNKKTLFTVDERIKLVEDSVKHIDNVTVDTLKDGLIAHYYEEKQATALIRGLRNTTDVDYEYAIASANARQVEGLETMILYAADQYRYLSSTIIKEIAFFDGDISDMVPPNVEEAMHEKINSK</sequence>
<comment type="function">
    <text evidence="9">Reversibly transfers an adenylyl group from ATP to 4'-phosphopantetheine, yielding dephospho-CoA (dPCoA) and pyrophosphate.</text>
</comment>
<evidence type="ECO:0000256" key="2">
    <source>
        <dbReference type="ARBA" id="ARBA00022679"/>
    </source>
</evidence>
<feature type="domain" description="Cytidyltransferase-like" evidence="10">
    <location>
        <begin position="24"/>
        <end position="153"/>
    </location>
</feature>
<dbReference type="EMBL" id="JACCEL010000018">
    <property type="protein sequence ID" value="MBG9978702.1"/>
    <property type="molecule type" value="Genomic_DNA"/>
</dbReference>
<dbReference type="GO" id="GO:0015937">
    <property type="term" value="P:coenzyme A biosynthetic process"/>
    <property type="evidence" value="ECO:0007669"/>
    <property type="project" value="UniProtKB-UniRule"/>
</dbReference>
<evidence type="ECO:0000313" key="12">
    <source>
        <dbReference type="EMBL" id="TLQ48742.1"/>
    </source>
</evidence>
<dbReference type="SUPFAM" id="SSF52374">
    <property type="entry name" value="Nucleotidylyl transferase"/>
    <property type="match status" value="1"/>
</dbReference>
<dbReference type="InterPro" id="IPR014729">
    <property type="entry name" value="Rossmann-like_a/b/a_fold"/>
</dbReference>
<name>A0A5R9EF96_9LACT</name>
<dbReference type="GO" id="GO:0005524">
    <property type="term" value="F:ATP binding"/>
    <property type="evidence" value="ECO:0007669"/>
    <property type="project" value="UniProtKB-KW"/>
</dbReference>
<dbReference type="AlphaFoldDB" id="A0A5R9EF96"/>
<evidence type="ECO:0000313" key="11">
    <source>
        <dbReference type="EMBL" id="MBG9978702.1"/>
    </source>
</evidence>
<keyword evidence="5 9" id="KW-0067">ATP-binding</keyword>
<evidence type="ECO:0000256" key="8">
    <source>
        <dbReference type="ARBA" id="ARBA00029346"/>
    </source>
</evidence>
<dbReference type="Gene3D" id="3.40.50.620">
    <property type="entry name" value="HUPs"/>
    <property type="match status" value="1"/>
</dbReference>
<accession>A0A5R9EF96</accession>
<dbReference type="GO" id="GO:0004595">
    <property type="term" value="F:pantetheine-phosphate adenylyltransferase activity"/>
    <property type="evidence" value="ECO:0007669"/>
    <property type="project" value="UniProtKB-UniRule"/>
</dbReference>
<feature type="binding site" evidence="9">
    <location>
        <begin position="28"/>
        <end position="29"/>
    </location>
    <ligand>
        <name>ATP</name>
        <dbReference type="ChEBI" id="CHEBI:30616"/>
    </ligand>
</feature>
<reference evidence="11 14" key="2">
    <citation type="submission" date="2020-07" db="EMBL/GenBank/DDBJ databases">
        <title>Facklamia lactis sp. nov., isolated from raw milk.</title>
        <authorList>
            <person name="Doll E.V."/>
            <person name="Huptas C."/>
            <person name="Staib L."/>
            <person name="Wenning M."/>
            <person name="Scherer S."/>
        </authorList>
    </citation>
    <scope>NUCLEOTIDE SEQUENCE [LARGE SCALE GENOMIC DNA]</scope>
    <source>
        <strain evidence="11 14">DSM 104272</strain>
    </source>
</reference>
<evidence type="ECO:0000259" key="10">
    <source>
        <dbReference type="Pfam" id="PF01467"/>
    </source>
</evidence>
<dbReference type="CDD" id="cd02163">
    <property type="entry name" value="PPAT"/>
    <property type="match status" value="1"/>
</dbReference>
<feature type="binding site" evidence="9">
    <location>
        <position position="60"/>
    </location>
    <ligand>
        <name>substrate</name>
    </ligand>
</feature>
<dbReference type="PANTHER" id="PTHR21342:SF1">
    <property type="entry name" value="PHOSPHOPANTETHEINE ADENYLYLTRANSFERASE"/>
    <property type="match status" value="1"/>
</dbReference>
<evidence type="ECO:0000313" key="14">
    <source>
        <dbReference type="Proteomes" id="UP000823401"/>
    </source>
</evidence>
<comment type="similarity">
    <text evidence="9">Belongs to the bacterial CoaD family.</text>
</comment>
<organism evidence="12 13">
    <name type="scientific">Ruoffia tabacinasalis</name>
    <dbReference type="NCBI Taxonomy" id="87458"/>
    <lineage>
        <taxon>Bacteria</taxon>
        <taxon>Bacillati</taxon>
        <taxon>Bacillota</taxon>
        <taxon>Bacilli</taxon>
        <taxon>Lactobacillales</taxon>
        <taxon>Aerococcaceae</taxon>
        <taxon>Ruoffia</taxon>
    </lineage>
</organism>
<dbReference type="NCBIfam" id="TIGR00125">
    <property type="entry name" value="cyt_tran_rel"/>
    <property type="match status" value="1"/>
</dbReference>
<keyword evidence="7 9" id="KW-0173">Coenzyme A biosynthesis</keyword>
<evidence type="ECO:0000256" key="9">
    <source>
        <dbReference type="HAMAP-Rule" id="MF_00151"/>
    </source>
</evidence>
<dbReference type="GO" id="GO:0005737">
    <property type="term" value="C:cytoplasm"/>
    <property type="evidence" value="ECO:0007669"/>
    <property type="project" value="UniProtKB-SubCell"/>
</dbReference>
<keyword evidence="1 9" id="KW-0963">Cytoplasm</keyword>
<comment type="caution">
    <text evidence="12">The sequence shown here is derived from an EMBL/GenBank/DDBJ whole genome shotgun (WGS) entry which is preliminary data.</text>
</comment>
<dbReference type="Pfam" id="PF01467">
    <property type="entry name" value="CTP_transf_like"/>
    <property type="match status" value="1"/>
</dbReference>
<feature type="binding site" evidence="9">
    <location>
        <position position="107"/>
    </location>
    <ligand>
        <name>substrate</name>
    </ligand>
</feature>
<feature type="site" description="Transition state stabilizer" evidence="9">
    <location>
        <position position="36"/>
    </location>
</feature>
<feature type="binding site" evidence="9">
    <location>
        <begin position="143"/>
        <end position="149"/>
    </location>
    <ligand>
        <name>ATP</name>
        <dbReference type="ChEBI" id="CHEBI:30616"/>
    </ligand>
</feature>
<dbReference type="NCBIfam" id="TIGR01510">
    <property type="entry name" value="coaD_prev_kdtB"/>
    <property type="match status" value="1"/>
</dbReference>
<dbReference type="UniPathway" id="UPA00241">
    <property type="reaction ID" value="UER00355"/>
</dbReference>
<keyword evidence="2 9" id="KW-0808">Transferase</keyword>
<gene>
    <name evidence="9 12" type="primary">coaD</name>
    <name evidence="12" type="ORF">FEZ33_03585</name>
    <name evidence="11" type="ORF">HYQ42_07855</name>
</gene>
<evidence type="ECO:0000256" key="1">
    <source>
        <dbReference type="ARBA" id="ARBA00022490"/>
    </source>
</evidence>
<comment type="pathway">
    <text evidence="9">Cofactor biosynthesis; coenzyme A biosynthesis; CoA from (R)-pantothenate: step 4/5.</text>
</comment>
<evidence type="ECO:0000313" key="13">
    <source>
        <dbReference type="Proteomes" id="UP000306420"/>
    </source>
</evidence>
<dbReference type="Proteomes" id="UP000823401">
    <property type="component" value="Unassembled WGS sequence"/>
</dbReference>